<gene>
    <name evidence="1" type="ORF">UY48_C0003G0092</name>
</gene>
<evidence type="ECO:0000313" key="1">
    <source>
        <dbReference type="EMBL" id="KKW13270.1"/>
    </source>
</evidence>
<evidence type="ECO:0000313" key="2">
    <source>
        <dbReference type="Proteomes" id="UP000034588"/>
    </source>
</evidence>
<accession>A0A0G1W3X4</accession>
<dbReference type="AlphaFoldDB" id="A0A0G1W3X4"/>
<protein>
    <submittedName>
        <fullName evidence="1">Uncharacterized protein</fullName>
    </submittedName>
</protein>
<comment type="caution">
    <text evidence="1">The sequence shown here is derived from an EMBL/GenBank/DDBJ whole genome shotgun (WGS) entry which is preliminary data.</text>
</comment>
<proteinExistence type="predicted"/>
<reference evidence="1 2" key="1">
    <citation type="journal article" date="2015" name="Nature">
        <title>rRNA introns, odd ribosomes, and small enigmatic genomes across a large radiation of phyla.</title>
        <authorList>
            <person name="Brown C.T."/>
            <person name="Hug L.A."/>
            <person name="Thomas B.C."/>
            <person name="Sharon I."/>
            <person name="Castelle C.J."/>
            <person name="Singh A."/>
            <person name="Wilkins M.J."/>
            <person name="Williams K.H."/>
            <person name="Banfield J.F."/>
        </authorList>
    </citation>
    <scope>NUCLEOTIDE SEQUENCE [LARGE SCALE GENOMIC DNA]</scope>
</reference>
<organism evidence="1 2">
    <name type="scientific">Candidatus Gottesmanbacteria bacterium GW2011_GWB1_49_7</name>
    <dbReference type="NCBI Taxonomy" id="1618448"/>
    <lineage>
        <taxon>Bacteria</taxon>
        <taxon>Candidatus Gottesmaniibacteriota</taxon>
    </lineage>
</organism>
<dbReference type="EMBL" id="LCQD01000003">
    <property type="protein sequence ID" value="KKW13270.1"/>
    <property type="molecule type" value="Genomic_DNA"/>
</dbReference>
<name>A0A0G1W3X4_9BACT</name>
<dbReference type="InterPro" id="IPR029044">
    <property type="entry name" value="Nucleotide-diphossugar_trans"/>
</dbReference>
<dbReference type="Proteomes" id="UP000034588">
    <property type="component" value="Unassembled WGS sequence"/>
</dbReference>
<sequence>MKSVDVFIPSCGRPSLWPASAAWLHVASELAGLLNIQVQVLPDGMSNIDDWSDLPLHPCIREKHKSERPGDLVWFAIQDSKADYVVHGFDDDPPSSVDVLVHAIESSDAMWASGKVQEYSAGRPTGVTYSGEPSETLVNRNAVPLQGCVFRREVFSRVPFVCVETLPWTYDWELALRLMYSKEAHVHVNQVVGAWNLNPHGMTQGNNTPVHTRLWQARRAYLCSRANYAHLR</sequence>
<dbReference type="SUPFAM" id="SSF53448">
    <property type="entry name" value="Nucleotide-diphospho-sugar transferases"/>
    <property type="match status" value="1"/>
</dbReference>